<sequence>MVFIPRILALALILSAVGLLVLFSVTSQETTFVFPAGSTIANLPVGGLDETQAADRLRQVYDQPLQLRYQDSLIQLSPAQLGFSPDYNAWVSACRQQTGQITFWQRLWGRGKMQSCQVPAQAASDPAAIEAYLRAEIAPRYDQPASAPVPYPGDVRYIPGRSGWSLDIPQAVPLIQAALTDPTRAPVQLPVAESGPLPPLFENLDTQLRQLVRVSGFDGIVELYLQDLTNDRIIHFALQNGQEIEPGVAFTAASTMKIPIMLSVLRRIPEPTPADYLTLLERMIVLSENPPSDTLMESIDPVSGPLIITDDLREMGFQNTFIAGFFYLGAPLLKLYETPANLRTDINVSPDMYNQTTPAEIGLLLHEIYRCAEGSPNRITSTFEGQVTPSECQLILDTLARNKIALLSEAGVPDGTRVAHKHGWIEESDGLLHTMSDAAVIYTPGGDFVFTAYVYRQEQLVFDPANLLIAQMAQTAYTYFNLPPAP</sequence>
<organism evidence="2 3">
    <name type="scientific">Levilinea saccharolytica</name>
    <dbReference type="NCBI Taxonomy" id="229921"/>
    <lineage>
        <taxon>Bacteria</taxon>
        <taxon>Bacillati</taxon>
        <taxon>Chloroflexota</taxon>
        <taxon>Anaerolineae</taxon>
        <taxon>Anaerolineales</taxon>
        <taxon>Anaerolineaceae</taxon>
        <taxon>Levilinea</taxon>
    </lineage>
</organism>
<dbReference type="GO" id="GO:0008800">
    <property type="term" value="F:beta-lactamase activity"/>
    <property type="evidence" value="ECO:0007669"/>
    <property type="project" value="InterPro"/>
</dbReference>
<name>A0A0P6XIS3_9CHLR</name>
<dbReference type="InterPro" id="IPR000871">
    <property type="entry name" value="Beta-lactam_class-A"/>
</dbReference>
<dbReference type="PANTHER" id="PTHR35333:SF3">
    <property type="entry name" value="BETA-LACTAMASE-TYPE TRANSPEPTIDASE FOLD CONTAINING PROTEIN"/>
    <property type="match status" value="1"/>
</dbReference>
<dbReference type="GO" id="GO:0030655">
    <property type="term" value="P:beta-lactam antibiotic catabolic process"/>
    <property type="evidence" value="ECO:0007669"/>
    <property type="project" value="InterPro"/>
</dbReference>
<evidence type="ECO:0000313" key="3">
    <source>
        <dbReference type="Proteomes" id="UP000050501"/>
    </source>
</evidence>
<dbReference type="Pfam" id="PF13354">
    <property type="entry name" value="Beta-lactamase2"/>
    <property type="match status" value="1"/>
</dbReference>
<accession>A0A0P6XIS3</accession>
<dbReference type="InterPro" id="IPR012338">
    <property type="entry name" value="Beta-lactam/transpept-like"/>
</dbReference>
<evidence type="ECO:0000259" key="1">
    <source>
        <dbReference type="Pfam" id="PF13354"/>
    </source>
</evidence>
<keyword evidence="3" id="KW-1185">Reference proteome</keyword>
<dbReference type="SUPFAM" id="SSF56601">
    <property type="entry name" value="beta-lactamase/transpeptidase-like"/>
    <property type="match status" value="1"/>
</dbReference>
<dbReference type="PANTHER" id="PTHR35333">
    <property type="entry name" value="BETA-LACTAMASE"/>
    <property type="match status" value="1"/>
</dbReference>
<dbReference type="EMBL" id="LGCM01000031">
    <property type="protein sequence ID" value="KPL83492.1"/>
    <property type="molecule type" value="Genomic_DNA"/>
</dbReference>
<dbReference type="InterPro" id="IPR045155">
    <property type="entry name" value="Beta-lactam_cat"/>
</dbReference>
<dbReference type="Proteomes" id="UP000050501">
    <property type="component" value="Unassembled WGS sequence"/>
</dbReference>
<dbReference type="STRING" id="229921.ADN01_08285"/>
<dbReference type="GO" id="GO:0046677">
    <property type="term" value="P:response to antibiotic"/>
    <property type="evidence" value="ECO:0007669"/>
    <property type="project" value="InterPro"/>
</dbReference>
<proteinExistence type="predicted"/>
<gene>
    <name evidence="2" type="ORF">ADN01_08285</name>
</gene>
<comment type="caution">
    <text evidence="2">The sequence shown here is derived from an EMBL/GenBank/DDBJ whole genome shotgun (WGS) entry which is preliminary data.</text>
</comment>
<dbReference type="Gene3D" id="3.40.710.10">
    <property type="entry name" value="DD-peptidase/beta-lactamase superfamily"/>
    <property type="match status" value="1"/>
</dbReference>
<reference evidence="2 3" key="1">
    <citation type="submission" date="2015-07" db="EMBL/GenBank/DDBJ databases">
        <title>Genome sequence of Levilinea saccharolytica DSM 16555.</title>
        <authorList>
            <person name="Hemp J."/>
            <person name="Ward L.M."/>
            <person name="Pace L.A."/>
            <person name="Fischer W.W."/>
        </authorList>
    </citation>
    <scope>NUCLEOTIDE SEQUENCE [LARGE SCALE GENOMIC DNA]</scope>
    <source>
        <strain evidence="2 3">KIBI-1</strain>
    </source>
</reference>
<protein>
    <recommendedName>
        <fullName evidence="1">Beta-lactamase class A catalytic domain-containing protein</fullName>
    </recommendedName>
</protein>
<feature type="domain" description="Beta-lactamase class A catalytic" evidence="1">
    <location>
        <begin position="278"/>
        <end position="453"/>
    </location>
</feature>
<evidence type="ECO:0000313" key="2">
    <source>
        <dbReference type="EMBL" id="KPL83492.1"/>
    </source>
</evidence>
<dbReference type="AlphaFoldDB" id="A0A0P6XIS3"/>